<keyword evidence="1" id="KW-0472">Membrane</keyword>
<keyword evidence="1" id="KW-1133">Transmembrane helix</keyword>
<reference evidence="3" key="1">
    <citation type="submission" date="2015-01" db="EMBL/GenBank/DDBJ databases">
        <authorList>
            <person name="Aksoy S."/>
            <person name="Warren W."/>
            <person name="Wilson R.K."/>
        </authorList>
    </citation>
    <scope>NUCLEOTIDE SEQUENCE [LARGE SCALE GENOMIC DNA]</scope>
    <source>
        <strain evidence="3">IAEA</strain>
    </source>
</reference>
<feature type="transmembrane region" description="Helical" evidence="1">
    <location>
        <begin position="54"/>
        <end position="75"/>
    </location>
</feature>
<evidence type="ECO:0000313" key="3">
    <source>
        <dbReference type="Proteomes" id="UP000092460"/>
    </source>
</evidence>
<proteinExistence type="predicted"/>
<organism evidence="2 3">
    <name type="scientific">Glossina palpalis gambiensis</name>
    <dbReference type="NCBI Taxonomy" id="67801"/>
    <lineage>
        <taxon>Eukaryota</taxon>
        <taxon>Metazoa</taxon>
        <taxon>Ecdysozoa</taxon>
        <taxon>Arthropoda</taxon>
        <taxon>Hexapoda</taxon>
        <taxon>Insecta</taxon>
        <taxon>Pterygota</taxon>
        <taxon>Neoptera</taxon>
        <taxon>Endopterygota</taxon>
        <taxon>Diptera</taxon>
        <taxon>Brachycera</taxon>
        <taxon>Muscomorpha</taxon>
        <taxon>Hippoboscoidea</taxon>
        <taxon>Glossinidae</taxon>
        <taxon>Glossina</taxon>
    </lineage>
</organism>
<dbReference type="EnsemblMetazoa" id="GPPI046020-RA">
    <property type="protein sequence ID" value="GPPI046020-PA"/>
    <property type="gene ID" value="GPPI046020"/>
</dbReference>
<evidence type="ECO:0000256" key="1">
    <source>
        <dbReference type="SAM" id="Phobius"/>
    </source>
</evidence>
<sequence>MIDLEPNCLLFNNETFGSNKSEHSCSVSRGESDIGLNNVDSNNKKRSSYSHQQLYTSVIPVIITAAIISSIPLTLH</sequence>
<name>A0A1B0C0M0_9MUSC</name>
<dbReference type="VEuPathDB" id="VectorBase:GPPI046020"/>
<accession>A0A1B0C0M0</accession>
<keyword evidence="1" id="KW-0812">Transmembrane</keyword>
<protein>
    <submittedName>
        <fullName evidence="2">Uncharacterized protein</fullName>
    </submittedName>
</protein>
<evidence type="ECO:0000313" key="2">
    <source>
        <dbReference type="EnsemblMetazoa" id="GPPI046020-PA"/>
    </source>
</evidence>
<keyword evidence="3" id="KW-1185">Reference proteome</keyword>
<dbReference type="AlphaFoldDB" id="A0A1B0C0M0"/>
<dbReference type="Proteomes" id="UP000092460">
    <property type="component" value="Unassembled WGS sequence"/>
</dbReference>
<reference evidence="2" key="2">
    <citation type="submission" date="2020-05" db="UniProtKB">
        <authorList>
            <consortium name="EnsemblMetazoa"/>
        </authorList>
    </citation>
    <scope>IDENTIFICATION</scope>
    <source>
        <strain evidence="2">IAEA</strain>
    </source>
</reference>
<dbReference type="EMBL" id="JXJN01023675">
    <property type="status" value="NOT_ANNOTATED_CDS"/>
    <property type="molecule type" value="Genomic_DNA"/>
</dbReference>